<sequence>MEDFNKLFPEEPLVQGVNTSSTNTDKNESVEDGGKVELVVEEEGGRREGGKSEMAEVGEWNWNEAFTVLFQGLSGVDKYTE</sequence>
<evidence type="ECO:0000313" key="2">
    <source>
        <dbReference type="EMBL" id="PIA59700.1"/>
    </source>
</evidence>
<proteinExistence type="predicted"/>
<organism evidence="2 3">
    <name type="scientific">Aquilegia coerulea</name>
    <name type="common">Rocky mountain columbine</name>
    <dbReference type="NCBI Taxonomy" id="218851"/>
    <lineage>
        <taxon>Eukaryota</taxon>
        <taxon>Viridiplantae</taxon>
        <taxon>Streptophyta</taxon>
        <taxon>Embryophyta</taxon>
        <taxon>Tracheophyta</taxon>
        <taxon>Spermatophyta</taxon>
        <taxon>Magnoliopsida</taxon>
        <taxon>Ranunculales</taxon>
        <taxon>Ranunculaceae</taxon>
        <taxon>Thalictroideae</taxon>
        <taxon>Aquilegia</taxon>
    </lineage>
</organism>
<name>A0A2G5EVD3_AQUCA</name>
<gene>
    <name evidence="2" type="ORF">AQUCO_00400535v1</name>
</gene>
<dbReference type="AlphaFoldDB" id="A0A2G5EVD3"/>
<dbReference type="EMBL" id="KZ305021">
    <property type="protein sequence ID" value="PIA59700.1"/>
    <property type="molecule type" value="Genomic_DNA"/>
</dbReference>
<feature type="region of interest" description="Disordered" evidence="1">
    <location>
        <begin position="1"/>
        <end position="33"/>
    </location>
</feature>
<reference evidence="2 3" key="1">
    <citation type="submission" date="2017-09" db="EMBL/GenBank/DDBJ databases">
        <title>WGS assembly of Aquilegia coerulea Goldsmith.</title>
        <authorList>
            <person name="Hodges S."/>
            <person name="Kramer E."/>
            <person name="Nordborg M."/>
            <person name="Tomkins J."/>
            <person name="Borevitz J."/>
            <person name="Derieg N."/>
            <person name="Yan J."/>
            <person name="Mihaltcheva S."/>
            <person name="Hayes R.D."/>
            <person name="Rokhsar D."/>
        </authorList>
    </citation>
    <scope>NUCLEOTIDE SEQUENCE [LARGE SCALE GENOMIC DNA]</scope>
    <source>
        <strain evidence="3">cv. Goldsmith</strain>
    </source>
</reference>
<evidence type="ECO:0000256" key="1">
    <source>
        <dbReference type="SAM" id="MobiDB-lite"/>
    </source>
</evidence>
<protein>
    <submittedName>
        <fullName evidence="2">Uncharacterized protein</fullName>
    </submittedName>
</protein>
<dbReference type="Proteomes" id="UP000230069">
    <property type="component" value="Unassembled WGS sequence"/>
</dbReference>
<accession>A0A2G5EVD3</accession>
<dbReference type="InParanoid" id="A0A2G5EVD3"/>
<keyword evidence="3" id="KW-1185">Reference proteome</keyword>
<evidence type="ECO:0000313" key="3">
    <source>
        <dbReference type="Proteomes" id="UP000230069"/>
    </source>
</evidence>